<keyword evidence="5" id="KW-0238">DNA-binding</keyword>
<feature type="binding site" evidence="7">
    <location>
        <position position="98"/>
    </location>
    <ligand>
        <name>Zn(2+)</name>
        <dbReference type="ChEBI" id="CHEBI:29105"/>
    </ligand>
</feature>
<dbReference type="Proteomes" id="UP000279029">
    <property type="component" value="Chromosome"/>
</dbReference>
<reference evidence="9 10" key="1">
    <citation type="submission" date="2018-09" db="EMBL/GenBank/DDBJ databases">
        <authorList>
            <person name="Postec A."/>
        </authorList>
    </citation>
    <scope>NUCLEOTIDE SEQUENCE [LARGE SCALE GENOMIC DNA]</scope>
    <source>
        <strain evidence="9">70B-A</strain>
    </source>
</reference>
<name>A0A3P7PZ28_9FIRM</name>
<keyword evidence="4" id="KW-0805">Transcription regulation</keyword>
<dbReference type="InterPro" id="IPR002481">
    <property type="entry name" value="FUR"/>
</dbReference>
<dbReference type="PANTHER" id="PTHR33202:SF8">
    <property type="entry name" value="PEROXIDE-RESPONSIVE REPRESSOR PERR"/>
    <property type="match status" value="1"/>
</dbReference>
<comment type="cofactor">
    <cofactor evidence="7">
        <name>Zn(2+)</name>
        <dbReference type="ChEBI" id="CHEBI:29105"/>
    </cofactor>
    <text evidence="7">Binds 1 zinc ion per subunit.</text>
</comment>
<dbReference type="InterPro" id="IPR036390">
    <property type="entry name" value="WH_DNA-bd_sf"/>
</dbReference>
<feature type="binding site" evidence="8">
    <location>
        <position position="127"/>
    </location>
    <ligand>
        <name>Fe cation</name>
        <dbReference type="ChEBI" id="CHEBI:24875"/>
    </ligand>
</feature>
<keyword evidence="3 7" id="KW-0862">Zinc</keyword>
<sequence length="142" mass="16578">MENLDNKVLFAKKGIKNTKQRNMTYNILMQENLPVTAELIFLKLKEADEKISLSTVYRILEVFISKGLVIKRNLSEDNMAVFEINNMEHKHHLICYCCKKMQVIKGCPLGAYEKILQEQTDYDISGHRLEIYGYCPDCKEKK</sequence>
<feature type="binding site" evidence="8">
    <location>
        <position position="89"/>
    </location>
    <ligand>
        <name>Fe cation</name>
        <dbReference type="ChEBI" id="CHEBI:24875"/>
    </ligand>
</feature>
<dbReference type="CDD" id="cd07153">
    <property type="entry name" value="Fur_like"/>
    <property type="match status" value="1"/>
</dbReference>
<dbReference type="InterPro" id="IPR036388">
    <property type="entry name" value="WH-like_DNA-bd_sf"/>
</dbReference>
<evidence type="ECO:0000256" key="2">
    <source>
        <dbReference type="ARBA" id="ARBA00022491"/>
    </source>
</evidence>
<evidence type="ECO:0000256" key="4">
    <source>
        <dbReference type="ARBA" id="ARBA00023015"/>
    </source>
</evidence>
<dbReference type="KEGG" id="cbar:PATL70BA_2917"/>
<dbReference type="InterPro" id="IPR043135">
    <property type="entry name" value="Fur_C"/>
</dbReference>
<evidence type="ECO:0000256" key="7">
    <source>
        <dbReference type="PIRSR" id="PIRSR602481-1"/>
    </source>
</evidence>
<dbReference type="Gene3D" id="3.30.1490.190">
    <property type="match status" value="1"/>
</dbReference>
<dbReference type="RefSeq" id="WP_125137903.1">
    <property type="nucleotide sequence ID" value="NZ_LR130778.1"/>
</dbReference>
<dbReference type="PANTHER" id="PTHR33202">
    <property type="entry name" value="ZINC UPTAKE REGULATION PROTEIN"/>
    <property type="match status" value="1"/>
</dbReference>
<evidence type="ECO:0000256" key="3">
    <source>
        <dbReference type="ARBA" id="ARBA00022833"/>
    </source>
</evidence>
<evidence type="ECO:0000256" key="5">
    <source>
        <dbReference type="ARBA" id="ARBA00023125"/>
    </source>
</evidence>
<comment type="similarity">
    <text evidence="1">Belongs to the Fur family.</text>
</comment>
<dbReference type="Pfam" id="PF01475">
    <property type="entry name" value="FUR"/>
    <property type="match status" value="1"/>
</dbReference>
<dbReference type="EMBL" id="LR130778">
    <property type="protein sequence ID" value="VDN48827.1"/>
    <property type="molecule type" value="Genomic_DNA"/>
</dbReference>
<dbReference type="Gene3D" id="1.10.10.10">
    <property type="entry name" value="Winged helix-like DNA-binding domain superfamily/Winged helix DNA-binding domain"/>
    <property type="match status" value="1"/>
</dbReference>
<evidence type="ECO:0000256" key="1">
    <source>
        <dbReference type="ARBA" id="ARBA00007957"/>
    </source>
</evidence>
<evidence type="ECO:0000313" key="10">
    <source>
        <dbReference type="Proteomes" id="UP000279029"/>
    </source>
</evidence>
<keyword evidence="7" id="KW-0479">Metal-binding</keyword>
<dbReference type="AlphaFoldDB" id="A0A3P7PZ28"/>
<keyword evidence="2" id="KW-0678">Repressor</keyword>
<feature type="binding site" evidence="7">
    <location>
        <position position="95"/>
    </location>
    <ligand>
        <name>Zn(2+)</name>
        <dbReference type="ChEBI" id="CHEBI:29105"/>
    </ligand>
</feature>
<keyword evidence="10" id="KW-1185">Reference proteome</keyword>
<comment type="cofactor">
    <cofactor evidence="8">
        <name>Mn(2+)</name>
        <dbReference type="ChEBI" id="CHEBI:29035"/>
    </cofactor>
    <cofactor evidence="8">
        <name>Fe(2+)</name>
        <dbReference type="ChEBI" id="CHEBI:29033"/>
    </cofactor>
    <text evidence="8">Binds 1 Mn(2+) or Fe(2+) ion per subunit.</text>
</comment>
<gene>
    <name evidence="9" type="ORF">PATL70BA_2917</name>
</gene>
<dbReference type="GO" id="GO:1900376">
    <property type="term" value="P:regulation of secondary metabolite biosynthetic process"/>
    <property type="evidence" value="ECO:0007669"/>
    <property type="project" value="TreeGrafter"/>
</dbReference>
<keyword evidence="8" id="KW-0408">Iron</keyword>
<dbReference type="SUPFAM" id="SSF46785">
    <property type="entry name" value="Winged helix' DNA-binding domain"/>
    <property type="match status" value="1"/>
</dbReference>
<evidence type="ECO:0000256" key="6">
    <source>
        <dbReference type="ARBA" id="ARBA00023163"/>
    </source>
</evidence>
<evidence type="ECO:0000256" key="8">
    <source>
        <dbReference type="PIRSR" id="PIRSR602481-2"/>
    </source>
</evidence>
<accession>A0A3P7PZ28</accession>
<protein>
    <submittedName>
        <fullName evidence="9">Transcriptional repressor</fullName>
    </submittedName>
</protein>
<keyword evidence="6" id="KW-0804">Transcription</keyword>
<dbReference type="GO" id="GO:0045892">
    <property type="term" value="P:negative regulation of DNA-templated transcription"/>
    <property type="evidence" value="ECO:0007669"/>
    <property type="project" value="TreeGrafter"/>
</dbReference>
<proteinExistence type="inferred from homology"/>
<dbReference type="GO" id="GO:0003700">
    <property type="term" value="F:DNA-binding transcription factor activity"/>
    <property type="evidence" value="ECO:0007669"/>
    <property type="project" value="InterPro"/>
</dbReference>
<dbReference type="GO" id="GO:0008270">
    <property type="term" value="F:zinc ion binding"/>
    <property type="evidence" value="ECO:0007669"/>
    <property type="project" value="TreeGrafter"/>
</dbReference>
<dbReference type="GO" id="GO:0000976">
    <property type="term" value="F:transcription cis-regulatory region binding"/>
    <property type="evidence" value="ECO:0007669"/>
    <property type="project" value="TreeGrafter"/>
</dbReference>
<feature type="binding site" evidence="7">
    <location>
        <position position="138"/>
    </location>
    <ligand>
        <name>Zn(2+)</name>
        <dbReference type="ChEBI" id="CHEBI:29105"/>
    </ligand>
</feature>
<feature type="binding site" evidence="7">
    <location>
        <position position="135"/>
    </location>
    <ligand>
        <name>Zn(2+)</name>
        <dbReference type="ChEBI" id="CHEBI:29105"/>
    </ligand>
</feature>
<dbReference type="OrthoDB" id="8659436at2"/>
<evidence type="ECO:0000313" key="9">
    <source>
        <dbReference type="EMBL" id="VDN48827.1"/>
    </source>
</evidence>
<organism evidence="9 10">
    <name type="scientific">Petrocella atlantisensis</name>
    <dbReference type="NCBI Taxonomy" id="2173034"/>
    <lineage>
        <taxon>Bacteria</taxon>
        <taxon>Bacillati</taxon>
        <taxon>Bacillota</taxon>
        <taxon>Clostridia</taxon>
        <taxon>Lachnospirales</taxon>
        <taxon>Vallitaleaceae</taxon>
        <taxon>Petrocella</taxon>
    </lineage>
</organism>